<dbReference type="InterPro" id="IPR036267">
    <property type="entry name" value="RuvA_C_sf"/>
</dbReference>
<keyword evidence="3 6" id="KW-0238">DNA-binding</keyword>
<dbReference type="NCBIfam" id="TIGR00084">
    <property type="entry name" value="ruvA"/>
    <property type="match status" value="1"/>
</dbReference>
<dbReference type="CDD" id="cd14332">
    <property type="entry name" value="UBA_RuvA_C"/>
    <property type="match status" value="1"/>
</dbReference>
<feature type="region of interest" description="Domain I" evidence="6">
    <location>
        <begin position="1"/>
        <end position="64"/>
    </location>
</feature>
<dbReference type="SUPFAM" id="SSF50249">
    <property type="entry name" value="Nucleic acid-binding proteins"/>
    <property type="match status" value="1"/>
</dbReference>
<accession>A0A1T4M4H0</accession>
<proteinExistence type="inferred from homology"/>
<evidence type="ECO:0000313" key="9">
    <source>
        <dbReference type="Proteomes" id="UP000189857"/>
    </source>
</evidence>
<evidence type="ECO:0000256" key="6">
    <source>
        <dbReference type="HAMAP-Rule" id="MF_00031"/>
    </source>
</evidence>
<reference evidence="8 9" key="1">
    <citation type="submission" date="2017-02" db="EMBL/GenBank/DDBJ databases">
        <authorList>
            <person name="Peterson S.W."/>
        </authorList>
    </citation>
    <scope>NUCLEOTIDE SEQUENCE [LARGE SCALE GENOMIC DNA]</scope>
    <source>
        <strain evidence="8 9">ATCC 17233</strain>
    </source>
</reference>
<dbReference type="InterPro" id="IPR013849">
    <property type="entry name" value="DNA_helicase_Holl-junc_RuvA_I"/>
</dbReference>
<dbReference type="Gene3D" id="1.10.150.20">
    <property type="entry name" value="5' to 3' exonuclease, C-terminal subdomain"/>
    <property type="match status" value="1"/>
</dbReference>
<evidence type="ECO:0000256" key="3">
    <source>
        <dbReference type="ARBA" id="ARBA00023125"/>
    </source>
</evidence>
<keyword evidence="9" id="KW-1185">Reference proteome</keyword>
<keyword evidence="8" id="KW-0547">Nucleotide-binding</keyword>
<dbReference type="Gene3D" id="1.10.8.10">
    <property type="entry name" value="DNA helicase RuvA subunit, C-terminal domain"/>
    <property type="match status" value="1"/>
</dbReference>
<evidence type="ECO:0000256" key="5">
    <source>
        <dbReference type="ARBA" id="ARBA00023204"/>
    </source>
</evidence>
<dbReference type="EMBL" id="FUXA01000006">
    <property type="protein sequence ID" value="SJZ61688.1"/>
    <property type="molecule type" value="Genomic_DNA"/>
</dbReference>
<keyword evidence="4 6" id="KW-0233">DNA recombination</keyword>
<feature type="domain" description="Helix-hairpin-helix DNA-binding motif class 1" evidence="7">
    <location>
        <begin position="108"/>
        <end position="127"/>
    </location>
</feature>
<dbReference type="SMART" id="SM00278">
    <property type="entry name" value="HhH1"/>
    <property type="match status" value="2"/>
</dbReference>
<dbReference type="InterPro" id="IPR010994">
    <property type="entry name" value="RuvA_2-like"/>
</dbReference>
<dbReference type="InterPro" id="IPR011114">
    <property type="entry name" value="RuvA_C"/>
</dbReference>
<dbReference type="InterPro" id="IPR000085">
    <property type="entry name" value="RuvA"/>
</dbReference>
<comment type="subcellular location">
    <subcellularLocation>
        <location evidence="6">Cytoplasm</location>
    </subcellularLocation>
</comment>
<dbReference type="RefSeq" id="WP_078786927.1">
    <property type="nucleotide sequence ID" value="NZ_FMTO01000004.1"/>
</dbReference>
<feature type="region of interest" description="Domain III" evidence="6">
    <location>
        <begin position="150"/>
        <end position="198"/>
    </location>
</feature>
<keyword evidence="8" id="KW-0067">ATP-binding</keyword>
<dbReference type="GO" id="GO:0009378">
    <property type="term" value="F:four-way junction helicase activity"/>
    <property type="evidence" value="ECO:0007669"/>
    <property type="project" value="InterPro"/>
</dbReference>
<gene>
    <name evidence="6" type="primary">ruvA</name>
    <name evidence="8" type="ORF">SAMN02745110_01096</name>
</gene>
<keyword evidence="5 6" id="KW-0234">DNA repair</keyword>
<dbReference type="Proteomes" id="UP000189857">
    <property type="component" value="Unassembled WGS sequence"/>
</dbReference>
<comment type="subunit">
    <text evidence="6">Homotetramer. Forms an RuvA(8)-RuvB(12)-Holliday junction (HJ) complex. HJ DNA is sandwiched between 2 RuvA tetramers; dsDNA enters through RuvA and exits via RuvB. An RuvB hexamer assembles on each DNA strand where it exits the tetramer. Each RuvB hexamer is contacted by two RuvA subunits (via domain III) on 2 adjacent RuvB subunits; this complex drives branch migration. In the full resolvosome a probable DNA-RuvA(4)-RuvB(12)-RuvC(2) complex forms which resolves the HJ.</text>
</comment>
<dbReference type="GO" id="GO:0048476">
    <property type="term" value="C:Holliday junction resolvase complex"/>
    <property type="evidence" value="ECO:0007669"/>
    <property type="project" value="UniProtKB-UniRule"/>
</dbReference>
<dbReference type="Gene3D" id="2.40.50.140">
    <property type="entry name" value="Nucleic acid-binding proteins"/>
    <property type="match status" value="1"/>
</dbReference>
<evidence type="ECO:0000259" key="7">
    <source>
        <dbReference type="SMART" id="SM00278"/>
    </source>
</evidence>
<dbReference type="Pfam" id="PF07499">
    <property type="entry name" value="RuvA_C"/>
    <property type="match status" value="1"/>
</dbReference>
<dbReference type="HAMAP" id="MF_00031">
    <property type="entry name" value="DNA_HJ_migration_RuvA"/>
    <property type="match status" value="1"/>
</dbReference>
<comment type="similarity">
    <text evidence="6">Belongs to the RuvA family.</text>
</comment>
<organism evidence="8 9">
    <name type="scientific">Eubacterium ruminantium</name>
    <dbReference type="NCBI Taxonomy" id="42322"/>
    <lineage>
        <taxon>Bacteria</taxon>
        <taxon>Bacillati</taxon>
        <taxon>Bacillota</taxon>
        <taxon>Clostridia</taxon>
        <taxon>Eubacteriales</taxon>
        <taxon>Eubacteriaceae</taxon>
        <taxon>Eubacterium</taxon>
    </lineage>
</organism>
<sequence>MIAFVKGRLDTVDSSSIIIDQNGIGYEITVSSNVIKRLPDIGNEVKIYTYLHVREDAMTLFGFNDIREKDAFISLIGISGIGPKGAISILSELTVDELYMAILSKDTKAISKASGIGAKTAERVIIDLRDKVNIEDMSAGDVSFMDEDNVHNEISDAASALTSLGYSKFDAMKAINRIEGKENMSADKLIKAALKYLF</sequence>
<dbReference type="GO" id="GO:0009379">
    <property type="term" value="C:Holliday junction helicase complex"/>
    <property type="evidence" value="ECO:0007669"/>
    <property type="project" value="InterPro"/>
</dbReference>
<evidence type="ECO:0000313" key="8">
    <source>
        <dbReference type="EMBL" id="SJZ61688.1"/>
    </source>
</evidence>
<comment type="domain">
    <text evidence="6">Has three domains with a flexible linker between the domains II and III and assumes an 'L' shape. Domain III is highly mobile and contacts RuvB.</text>
</comment>
<keyword evidence="2 6" id="KW-0227">DNA damage</keyword>
<comment type="function">
    <text evidence="6">The RuvA-RuvB-RuvC complex processes Holliday junction (HJ) DNA during genetic recombination and DNA repair, while the RuvA-RuvB complex plays an important role in the rescue of blocked DNA replication forks via replication fork reversal (RFR). RuvA specifically binds to HJ cruciform DNA, conferring on it an open structure. The RuvB hexamer acts as an ATP-dependent pump, pulling dsDNA into and through the RuvAB complex. HJ branch migration allows RuvC to scan DNA until it finds its consensus sequence, where it cleaves and resolves the cruciform DNA.</text>
</comment>
<dbReference type="SUPFAM" id="SSF47781">
    <property type="entry name" value="RuvA domain 2-like"/>
    <property type="match status" value="1"/>
</dbReference>
<evidence type="ECO:0000256" key="2">
    <source>
        <dbReference type="ARBA" id="ARBA00022763"/>
    </source>
</evidence>
<evidence type="ECO:0000256" key="4">
    <source>
        <dbReference type="ARBA" id="ARBA00023172"/>
    </source>
</evidence>
<dbReference type="AlphaFoldDB" id="A0A1T4M4H0"/>
<feature type="domain" description="Helix-hairpin-helix DNA-binding motif class 1" evidence="7">
    <location>
        <begin position="73"/>
        <end position="92"/>
    </location>
</feature>
<dbReference type="GO" id="GO:0005524">
    <property type="term" value="F:ATP binding"/>
    <property type="evidence" value="ECO:0007669"/>
    <property type="project" value="InterPro"/>
</dbReference>
<dbReference type="Pfam" id="PF14520">
    <property type="entry name" value="HHH_5"/>
    <property type="match status" value="1"/>
</dbReference>
<keyword evidence="8" id="KW-0347">Helicase</keyword>
<dbReference type="Pfam" id="PF01330">
    <property type="entry name" value="RuvA_N"/>
    <property type="match status" value="1"/>
</dbReference>
<comment type="caution">
    <text evidence="6">Lacks conserved residue(s) required for the propagation of feature annotation.</text>
</comment>
<dbReference type="GO" id="GO:0006310">
    <property type="term" value="P:DNA recombination"/>
    <property type="evidence" value="ECO:0007669"/>
    <property type="project" value="UniProtKB-UniRule"/>
</dbReference>
<evidence type="ECO:0000256" key="1">
    <source>
        <dbReference type="ARBA" id="ARBA00022490"/>
    </source>
</evidence>
<name>A0A1T4M4H0_9FIRM</name>
<dbReference type="GO" id="GO:0006281">
    <property type="term" value="P:DNA repair"/>
    <property type="evidence" value="ECO:0007669"/>
    <property type="project" value="UniProtKB-UniRule"/>
</dbReference>
<dbReference type="OrthoDB" id="5293449at2"/>
<keyword evidence="8" id="KW-0378">Hydrolase</keyword>
<keyword evidence="1 6" id="KW-0963">Cytoplasm</keyword>
<dbReference type="GO" id="GO:0000400">
    <property type="term" value="F:four-way junction DNA binding"/>
    <property type="evidence" value="ECO:0007669"/>
    <property type="project" value="UniProtKB-UniRule"/>
</dbReference>
<dbReference type="InterPro" id="IPR003583">
    <property type="entry name" value="Hlx-hairpin-Hlx_DNA-bd_motif"/>
</dbReference>
<dbReference type="SUPFAM" id="SSF46929">
    <property type="entry name" value="DNA helicase RuvA subunit, C-terminal domain"/>
    <property type="match status" value="1"/>
</dbReference>
<dbReference type="InterPro" id="IPR012340">
    <property type="entry name" value="NA-bd_OB-fold"/>
</dbReference>
<dbReference type="GO" id="GO:0005737">
    <property type="term" value="C:cytoplasm"/>
    <property type="evidence" value="ECO:0007669"/>
    <property type="project" value="UniProtKB-SubCell"/>
</dbReference>
<protein>
    <recommendedName>
        <fullName evidence="6">Holliday junction branch migration complex subunit RuvA</fullName>
    </recommendedName>
</protein>